<feature type="domain" description="Fibronectin type-III" evidence="16">
    <location>
        <begin position="393"/>
        <end position="484"/>
    </location>
</feature>
<reference evidence="17" key="3">
    <citation type="submission" date="2025-09" db="UniProtKB">
        <authorList>
            <consortium name="Ensembl"/>
        </authorList>
    </citation>
    <scope>IDENTIFICATION</scope>
</reference>
<dbReference type="InterPro" id="IPR029021">
    <property type="entry name" value="Prot-tyrosine_phosphatase-like"/>
</dbReference>
<dbReference type="GO" id="GO:0004725">
    <property type="term" value="F:protein tyrosine phosphatase activity"/>
    <property type="evidence" value="ECO:0007669"/>
    <property type="project" value="UniProtKB-EC"/>
</dbReference>
<comment type="catalytic activity">
    <reaction evidence="12">
        <text>O-phospho-L-tyrosyl-[protein] + H2O = L-tyrosyl-[protein] + phosphate</text>
        <dbReference type="Rhea" id="RHEA:10684"/>
        <dbReference type="Rhea" id="RHEA-COMP:10136"/>
        <dbReference type="Rhea" id="RHEA-COMP:20101"/>
        <dbReference type="ChEBI" id="CHEBI:15377"/>
        <dbReference type="ChEBI" id="CHEBI:43474"/>
        <dbReference type="ChEBI" id="CHEBI:46858"/>
        <dbReference type="ChEBI" id="CHEBI:61978"/>
        <dbReference type="EC" id="3.1.3.48"/>
    </reaction>
</comment>
<dbReference type="Ensembl" id="ENSPFOT00000013872.2">
    <property type="protein sequence ID" value="ENSPFOP00000013853.2"/>
    <property type="gene ID" value="ENSPFOG00000013743.2"/>
</dbReference>
<evidence type="ECO:0000259" key="15">
    <source>
        <dbReference type="PROSITE" id="PS50056"/>
    </source>
</evidence>
<dbReference type="CDD" id="cd00063">
    <property type="entry name" value="FN3"/>
    <property type="match status" value="8"/>
</dbReference>
<comment type="subcellular location">
    <subcellularLocation>
        <location evidence="1">Membrane</location>
        <topology evidence="1">Single-pass type I membrane protein</topology>
    </subcellularLocation>
</comment>
<dbReference type="EC" id="3.1.3.48" evidence="2"/>
<dbReference type="OMA" id="NCTNASP"/>
<keyword evidence="6" id="KW-0378">Hydrolase</keyword>
<evidence type="ECO:0000256" key="13">
    <source>
        <dbReference type="SAM" id="Phobius"/>
    </source>
</evidence>
<dbReference type="Gene3D" id="3.90.190.10">
    <property type="entry name" value="Protein tyrosine phosphatase superfamily"/>
    <property type="match status" value="1"/>
</dbReference>
<organism evidence="17 18">
    <name type="scientific">Poecilia formosa</name>
    <name type="common">Amazon molly</name>
    <name type="synonym">Limia formosa</name>
    <dbReference type="NCBI Taxonomy" id="48698"/>
    <lineage>
        <taxon>Eukaryota</taxon>
        <taxon>Metazoa</taxon>
        <taxon>Chordata</taxon>
        <taxon>Craniata</taxon>
        <taxon>Vertebrata</taxon>
        <taxon>Euteleostomi</taxon>
        <taxon>Actinopterygii</taxon>
        <taxon>Neopterygii</taxon>
        <taxon>Teleostei</taxon>
        <taxon>Neoteleostei</taxon>
        <taxon>Acanthomorphata</taxon>
        <taxon>Ovalentaria</taxon>
        <taxon>Atherinomorphae</taxon>
        <taxon>Cyprinodontiformes</taxon>
        <taxon>Poeciliidae</taxon>
        <taxon>Poeciliinae</taxon>
        <taxon>Poecilia</taxon>
    </lineage>
</organism>
<accession>A0A087Y750</accession>
<dbReference type="Pfam" id="PF00041">
    <property type="entry name" value="fn3"/>
    <property type="match status" value="7"/>
</dbReference>
<dbReference type="GeneTree" id="ENSGT00940000156870"/>
<keyword evidence="5" id="KW-0677">Repeat</keyword>
<evidence type="ECO:0000256" key="7">
    <source>
        <dbReference type="ARBA" id="ARBA00022912"/>
    </source>
</evidence>
<dbReference type="SMART" id="SM00194">
    <property type="entry name" value="PTPc"/>
    <property type="match status" value="1"/>
</dbReference>
<dbReference type="PROSITE" id="PS00383">
    <property type="entry name" value="TYR_PHOSPHATASE_1"/>
    <property type="match status" value="1"/>
</dbReference>
<dbReference type="InterPro" id="IPR013783">
    <property type="entry name" value="Ig-like_fold"/>
</dbReference>
<keyword evidence="4" id="KW-0732">Signal</keyword>
<evidence type="ECO:0000256" key="6">
    <source>
        <dbReference type="ARBA" id="ARBA00022801"/>
    </source>
</evidence>
<proteinExistence type="inferred from homology"/>
<keyword evidence="10" id="KW-0325">Glycoprotein</keyword>
<dbReference type="SMART" id="SM00060">
    <property type="entry name" value="FN3"/>
    <property type="match status" value="12"/>
</dbReference>
<dbReference type="GO" id="GO:0043235">
    <property type="term" value="C:receptor complex"/>
    <property type="evidence" value="ECO:0007669"/>
    <property type="project" value="TreeGrafter"/>
</dbReference>
<evidence type="ECO:0000256" key="8">
    <source>
        <dbReference type="ARBA" id="ARBA00022989"/>
    </source>
</evidence>
<keyword evidence="8 13" id="KW-1133">Transmembrane helix</keyword>
<dbReference type="FunFam" id="3.90.190.10:FF:000009">
    <property type="entry name" value="Receptor-type tyrosine-protein phosphatase beta"/>
    <property type="match status" value="1"/>
</dbReference>
<feature type="domain" description="Fibronectin type-III" evidence="16">
    <location>
        <begin position="657"/>
        <end position="743"/>
    </location>
</feature>
<evidence type="ECO:0000256" key="2">
    <source>
        <dbReference type="ARBA" id="ARBA00013064"/>
    </source>
</evidence>
<dbReference type="InterPro" id="IPR003961">
    <property type="entry name" value="FN3_dom"/>
</dbReference>
<dbReference type="eggNOG" id="KOG1225">
    <property type="taxonomic scope" value="Eukaryota"/>
</dbReference>
<sequence length="1608" mass="178436">NVSETFLTISDLTAGEQYKISVTAVAADNVTEGPVKPVDVTFVSRTSDNINITWTLPKGRVDHYIVNISDTSSNYTSFTKTTTTTAAFSGLLPGRSFSFTVTAVAGTFTDTSDQFSLATYPLSVTSFTFTNRTNSSLHLQWVTSEKMAGAPNISYNITYNHPDDNVSKIGYIEKTDIVLEGLQSGTNYTINITTVGPEQLSSSPVTQYTSTLPNPVQDAKASPISPTSIKVQWSKPLGAREYYLYRVQTYNSTTRALINTITSNSTSYDVPNLEPGFCYSIKITTTVASDTDSSPVEVSSCTSKVPKAVTNLTVSFVNTTSIQLSWLRQNDYKDSYKYLVEAWRGSERVHNDSTYNETYSFNSLIPGTLYTFNVLTVHEGVQSTIASKKEYTIPAQVSGILARGTTSSLSVSWTKAYGQVSSYLVQLYNNTNSLINDTDLSNETTQFKFDYLKPGVLYRVEVVTKSGPKTSNRSVVYNATFPNPPGSIIVDFQTNSSIRFSWSLPADMDPDQYFTVSTENASTDTKSSWFLMENLESGSKYTVSVVTVGALKYKSTEESTQNYTRPNPVTGLTETEITTSSVTLKWNQPSSKPPYIYEVQLGSVVPNESRLKRINTTTFTFDGLTSGRKYNFTVTTITEDYTRAESVKVFYYTRPYNVTDLKAFTVNTTAVYLNWTKPYEYKHDFQYRVETTGCRNKTTNSSAESVTFSDLISGTNCTFCVTVMAEDGTEGKETCTTQYTKPNVPDLTISNEGSNDSVLVSWTNPPGNVEKYELLLNCSSGLNKTEELSFHNTSFKFYGLHAAELCSGVMRSHSGPFSEPSEIVTSATYPNPPGNIVKRMQTTSSIELEWGKAPDMEYAFSYHYNLTYIHSQEDVKIPFAKTTYIVSQLLSGTSYDISVTTVGPMDFESEPVYITVTTSKNLISFIIKSPISITLTVSSTTTTKNLPKYVATTNFGNTTTSGTSHNITGLAAGTEYNIAIITKTSDGTESATETMSNCTNASPVKNLECSGPNSGDAKIILKWKNPNGEFSKVMFNVTSTTSTITHVPISYATVSGHIIPNLTYHENFTIKVETLSCGKPSTPQWITCQTGVTKPLIPSEYGKQVSTRTHSTFTLLIDNSLLNDSNGPVTHVGVLVTSDDSANIPNIENFMEKTYSDWRANSAKAYLATIMNNTKTTRRSSVSLDVEIGSGSKWESYANGALDPSGSYRYAVVVCTYLVVDSGKINATKSVCSVSNWSDVIILNQDPAITSIAIGATLGIFGVLLVILIGFIIYWRRLSRKESPDIQIQAMGRGKVSVAVRVEDFEAYYRKQKADSSCGFAEEFEDLKPVGTAQAKLHALALENKPKNRYNNVLPYDSSRVKLSVVHGSPNEDYINANYMPGYLSRKEFIAAQGPLPATVNEFWRMVWEKNVQTLVMLTRCNEQGRVKCEQYWGPGTKYYEDIIVTTTSEIQLEDWTIRDFDIKNVKTTEVRSVRHFHFTAWPDHGVPETTELLISFRHLVREHMNQYSRNSPTVVHCSAGVGRTGTFIAIDRLIFQIERENIVDVYGIVHDLRMHRPLMVQTEDQYVFLNQCALDIIRARTGNNVDLIYQNTAAITIYENVEPKRGY</sequence>
<feature type="domain" description="Fibronectin type-III" evidence="16">
    <location>
        <begin position="568"/>
        <end position="656"/>
    </location>
</feature>
<name>A0A087Y750_POEFO</name>
<dbReference type="PRINTS" id="PR00700">
    <property type="entry name" value="PRTYPHPHTASE"/>
</dbReference>
<dbReference type="PANTHER" id="PTHR46957">
    <property type="entry name" value="CYTOKINE RECEPTOR"/>
    <property type="match status" value="1"/>
</dbReference>
<evidence type="ECO:0000313" key="17">
    <source>
        <dbReference type="Ensembl" id="ENSPFOP00000013853.2"/>
    </source>
</evidence>
<keyword evidence="7" id="KW-0904">Protein phosphatase</keyword>
<keyword evidence="3 13" id="KW-0812">Transmembrane</keyword>
<dbReference type="eggNOG" id="KOG0791">
    <property type="taxonomic scope" value="Eukaryota"/>
</dbReference>
<feature type="transmembrane region" description="Helical" evidence="13">
    <location>
        <begin position="1252"/>
        <end position="1275"/>
    </location>
</feature>
<evidence type="ECO:0000256" key="10">
    <source>
        <dbReference type="ARBA" id="ARBA00023180"/>
    </source>
</evidence>
<evidence type="ECO:0000256" key="9">
    <source>
        <dbReference type="ARBA" id="ARBA00023136"/>
    </source>
</evidence>
<feature type="domain" description="Fibronectin type-III" evidence="16">
    <location>
        <begin position="308"/>
        <end position="391"/>
    </location>
</feature>
<keyword evidence="18" id="KW-1185">Reference proteome</keyword>
<dbReference type="GO" id="GO:0032502">
    <property type="term" value="P:developmental process"/>
    <property type="evidence" value="ECO:0007669"/>
    <property type="project" value="UniProtKB-ARBA"/>
</dbReference>
<dbReference type="InterPro" id="IPR000242">
    <property type="entry name" value="PTP_cat"/>
</dbReference>
<dbReference type="SMART" id="SM00404">
    <property type="entry name" value="PTPc_motif"/>
    <property type="match status" value="1"/>
</dbReference>
<evidence type="ECO:0000259" key="14">
    <source>
        <dbReference type="PROSITE" id="PS50055"/>
    </source>
</evidence>
<dbReference type="PANTHER" id="PTHR46957:SF5">
    <property type="entry name" value="PROTEIN-TYROSINE-PHOSPHATASE"/>
    <property type="match status" value="1"/>
</dbReference>
<dbReference type="Pfam" id="PF18861">
    <property type="entry name" value="PTP_tm"/>
    <property type="match status" value="1"/>
</dbReference>
<reference evidence="18" key="1">
    <citation type="submission" date="2013-10" db="EMBL/GenBank/DDBJ databases">
        <authorList>
            <person name="Schartl M."/>
            <person name="Warren W."/>
        </authorList>
    </citation>
    <scope>NUCLEOTIDE SEQUENCE [LARGE SCALE GENOMIC DNA]</scope>
    <source>
        <strain evidence="18">female</strain>
    </source>
</reference>
<dbReference type="EMBL" id="AYCK01008837">
    <property type="status" value="NOT_ANNOTATED_CDS"/>
    <property type="molecule type" value="Genomic_DNA"/>
</dbReference>
<evidence type="ECO:0000259" key="16">
    <source>
        <dbReference type="PROSITE" id="PS50853"/>
    </source>
</evidence>
<evidence type="ECO:0000256" key="5">
    <source>
        <dbReference type="ARBA" id="ARBA00022737"/>
    </source>
</evidence>
<dbReference type="Gene3D" id="2.60.40.10">
    <property type="entry name" value="Immunoglobulins"/>
    <property type="match status" value="8"/>
</dbReference>
<feature type="domain" description="Fibronectin type-III" evidence="16">
    <location>
        <begin position="832"/>
        <end position="922"/>
    </location>
</feature>
<dbReference type="Proteomes" id="UP000028760">
    <property type="component" value="Unassembled WGS sequence"/>
</dbReference>
<comment type="similarity">
    <text evidence="11">Belongs to the protein-tyrosine phosphatase family. Receptor class 3 subfamily.</text>
</comment>
<feature type="domain" description="Fibronectin type-III" evidence="16">
    <location>
        <begin position="215"/>
        <end position="306"/>
    </location>
</feature>
<feature type="domain" description="Tyrosine specific protein phosphatases" evidence="15">
    <location>
        <begin position="1495"/>
        <end position="1568"/>
    </location>
</feature>
<feature type="domain" description="Fibronectin type-III" evidence="16">
    <location>
        <begin position="123"/>
        <end position="214"/>
    </location>
</feature>
<dbReference type="GO" id="GO:0016020">
    <property type="term" value="C:membrane"/>
    <property type="evidence" value="ECO:0007669"/>
    <property type="project" value="UniProtKB-SubCell"/>
</dbReference>
<evidence type="ECO:0000256" key="12">
    <source>
        <dbReference type="ARBA" id="ARBA00051722"/>
    </source>
</evidence>
<dbReference type="SUPFAM" id="SSF49265">
    <property type="entry name" value="Fibronectin type III"/>
    <property type="match status" value="7"/>
</dbReference>
<evidence type="ECO:0000256" key="4">
    <source>
        <dbReference type="ARBA" id="ARBA00022729"/>
    </source>
</evidence>
<keyword evidence="9 13" id="KW-0472">Membrane</keyword>
<dbReference type="InterPro" id="IPR041201">
    <property type="entry name" value="PTPRJ_TM"/>
</dbReference>
<dbReference type="InterPro" id="IPR003595">
    <property type="entry name" value="Tyr_Pase_cat"/>
</dbReference>
<dbReference type="PROSITE" id="PS50853">
    <property type="entry name" value="FN3"/>
    <property type="match status" value="8"/>
</dbReference>
<dbReference type="InterPro" id="IPR000387">
    <property type="entry name" value="Tyr_Pase_dom"/>
</dbReference>
<dbReference type="STRING" id="48698.ENSPFOP00000013853"/>
<evidence type="ECO:0000256" key="3">
    <source>
        <dbReference type="ARBA" id="ARBA00022692"/>
    </source>
</evidence>
<dbReference type="PROSITE" id="PS50056">
    <property type="entry name" value="TYR_PHOSPHATASE_2"/>
    <property type="match status" value="1"/>
</dbReference>
<dbReference type="Pfam" id="PF00102">
    <property type="entry name" value="Y_phosphatase"/>
    <property type="match status" value="1"/>
</dbReference>
<feature type="domain" description="Fibronectin type-III" evidence="16">
    <location>
        <begin position="36"/>
        <end position="122"/>
    </location>
</feature>
<dbReference type="InterPro" id="IPR036116">
    <property type="entry name" value="FN3_sf"/>
</dbReference>
<protein>
    <recommendedName>
        <fullName evidence="2">protein-tyrosine-phosphatase</fullName>
        <ecNumber evidence="2">3.1.3.48</ecNumber>
    </recommendedName>
</protein>
<dbReference type="InterPro" id="IPR050713">
    <property type="entry name" value="RTP_Phos/Ushers"/>
</dbReference>
<dbReference type="PROSITE" id="PS50055">
    <property type="entry name" value="TYR_PHOSPHATASE_PTP"/>
    <property type="match status" value="1"/>
</dbReference>
<dbReference type="SUPFAM" id="SSF52799">
    <property type="entry name" value="(Phosphotyrosine protein) phosphatases II"/>
    <property type="match status" value="1"/>
</dbReference>
<evidence type="ECO:0000256" key="1">
    <source>
        <dbReference type="ARBA" id="ARBA00004479"/>
    </source>
</evidence>
<dbReference type="InterPro" id="IPR016130">
    <property type="entry name" value="Tyr_Pase_AS"/>
</dbReference>
<evidence type="ECO:0000256" key="11">
    <source>
        <dbReference type="ARBA" id="ARBA00025789"/>
    </source>
</evidence>
<reference evidence="17" key="2">
    <citation type="submission" date="2025-08" db="UniProtKB">
        <authorList>
            <consortium name="Ensembl"/>
        </authorList>
    </citation>
    <scope>IDENTIFICATION</scope>
</reference>
<dbReference type="FunFam" id="2.60.40.10:FF:000369">
    <property type="entry name" value="Protein tyrosine phosphatase, receptor type B"/>
    <property type="match status" value="1"/>
</dbReference>
<evidence type="ECO:0000313" key="18">
    <source>
        <dbReference type="Proteomes" id="UP000028760"/>
    </source>
</evidence>
<feature type="domain" description="Tyrosine-protein phosphatase" evidence="14">
    <location>
        <begin position="1320"/>
        <end position="1577"/>
    </location>
</feature>